<dbReference type="Gene3D" id="3.10.129.10">
    <property type="entry name" value="Hotdog Thioesterase"/>
    <property type="match status" value="1"/>
</dbReference>
<comment type="caution">
    <text evidence="3">The sequence shown here is derived from an EMBL/GenBank/DDBJ whole genome shotgun (WGS) entry which is preliminary data.</text>
</comment>
<dbReference type="PANTHER" id="PTHR13078">
    <property type="entry name" value="PEROXISOMAL MULTIFUNCTIONAL ENZYME TYPE 2-RELATED"/>
    <property type="match status" value="1"/>
</dbReference>
<dbReference type="Proteomes" id="UP001557485">
    <property type="component" value="Unassembled WGS sequence"/>
</dbReference>
<evidence type="ECO:0000313" key="3">
    <source>
        <dbReference type="EMBL" id="MEX1667335.1"/>
    </source>
</evidence>
<evidence type="ECO:0000259" key="1">
    <source>
        <dbReference type="Pfam" id="PF01575"/>
    </source>
</evidence>
<accession>A0ABV3U0B5</accession>
<name>A0ABV3U0B5_9GAMM</name>
<protein>
    <submittedName>
        <fullName evidence="3">MaoC/PaaZ C-terminal domain-containing protein</fullName>
    </submittedName>
</protein>
<organism evidence="3 4">
    <name type="scientific">Zhongshania guokunii</name>
    <dbReference type="NCBI Taxonomy" id="641783"/>
    <lineage>
        <taxon>Bacteria</taxon>
        <taxon>Pseudomonadati</taxon>
        <taxon>Pseudomonadota</taxon>
        <taxon>Gammaproteobacteria</taxon>
        <taxon>Cellvibrionales</taxon>
        <taxon>Spongiibacteraceae</taxon>
        <taxon>Zhongshania</taxon>
    </lineage>
</organism>
<evidence type="ECO:0000259" key="2">
    <source>
        <dbReference type="Pfam" id="PF22622"/>
    </source>
</evidence>
<proteinExistence type="predicted"/>
<dbReference type="InterPro" id="IPR029069">
    <property type="entry name" value="HotDog_dom_sf"/>
</dbReference>
<reference evidence="3 4" key="1">
    <citation type="journal article" date="2011" name="Int. J. Syst. Evol. Microbiol.">
        <title>Zhongshania antarctica gen. nov., sp. nov. and Zhongshania guokunii sp. nov., gammaproteobacteria respectively isolated from coastal attached (fast) ice and surface seawater of the Antarctic.</title>
        <authorList>
            <person name="Li H.J."/>
            <person name="Zhang X.Y."/>
            <person name="Chen C.X."/>
            <person name="Zhang Y.J."/>
            <person name="Gao Z.M."/>
            <person name="Yu Y."/>
            <person name="Chen X.L."/>
            <person name="Chen B."/>
            <person name="Zhang Y.Z."/>
        </authorList>
    </citation>
    <scope>NUCLEOTIDE SEQUENCE [LARGE SCALE GENOMIC DNA]</scope>
    <source>
        <strain evidence="3 4">ZS6-22T</strain>
    </source>
</reference>
<dbReference type="PANTHER" id="PTHR13078:SF56">
    <property type="entry name" value="PEROXISOMAL MULTIFUNCTIONAL ENZYME TYPE 2"/>
    <property type="match status" value="1"/>
</dbReference>
<dbReference type="InterPro" id="IPR054357">
    <property type="entry name" value="MFE-2_N"/>
</dbReference>
<dbReference type="CDD" id="cd03448">
    <property type="entry name" value="HDE_HSD"/>
    <property type="match status" value="1"/>
</dbReference>
<feature type="domain" description="MaoC-like" evidence="1">
    <location>
        <begin position="162"/>
        <end position="269"/>
    </location>
</feature>
<dbReference type="Pfam" id="PF01575">
    <property type="entry name" value="MaoC_dehydratas"/>
    <property type="match status" value="1"/>
</dbReference>
<evidence type="ECO:0000313" key="4">
    <source>
        <dbReference type="Proteomes" id="UP001557485"/>
    </source>
</evidence>
<dbReference type="InterPro" id="IPR002539">
    <property type="entry name" value="MaoC-like_dom"/>
</dbReference>
<dbReference type="Pfam" id="PF22622">
    <property type="entry name" value="MFE-2_hydrat-2_N"/>
    <property type="match status" value="1"/>
</dbReference>
<sequence length="282" mass="30931">MNLQALLAHKFDAKTVSYDDRDTMLYALSLGAGDSHHIEQDLNLVYEKNLVCLPTITAVLAHPGLWMTAPQFDIKLVKLLHAEQRIDFYHSIPPSGEIRAEYRVSAIIDKGPDKGAFMHFDKDIYNTANNELLCTVRACYLLRGDGGCGSFGEAPTALAAVPNGQPDITSEIVIDERAALFYRLNGDRNPLHVDPTIAKQAGFTKPILHGLCAYGVAGLALTRAIDGDVNRIASIGLRFSAPVYPGETLIIEGWRSNTGIHFRATAKDRQQIVLNNGFMGLR</sequence>
<dbReference type="RefSeq" id="WP_368379671.1">
    <property type="nucleotide sequence ID" value="NZ_JBFRYA010000001.1"/>
</dbReference>
<gene>
    <name evidence="3" type="ORF">AB4876_00350</name>
</gene>
<dbReference type="SUPFAM" id="SSF54637">
    <property type="entry name" value="Thioesterase/thiol ester dehydrase-isomerase"/>
    <property type="match status" value="2"/>
</dbReference>
<feature type="domain" description="Peroxisomal multifunctional enzyme type 2-like N-terminal" evidence="2">
    <location>
        <begin position="17"/>
        <end position="144"/>
    </location>
</feature>
<keyword evidence="4" id="KW-1185">Reference proteome</keyword>
<dbReference type="EMBL" id="JBFRYA010000001">
    <property type="protein sequence ID" value="MEX1667335.1"/>
    <property type="molecule type" value="Genomic_DNA"/>
</dbReference>